<dbReference type="GO" id="GO:0003824">
    <property type="term" value="F:catalytic activity"/>
    <property type="evidence" value="ECO:0007669"/>
    <property type="project" value="InterPro"/>
</dbReference>
<dbReference type="InterPro" id="IPR043132">
    <property type="entry name" value="BCAT-like_C"/>
</dbReference>
<comment type="caution">
    <text evidence="4">The sequence shown here is derived from an EMBL/GenBank/DDBJ whole genome shotgun (WGS) entry which is preliminary data.</text>
</comment>
<dbReference type="PANTHER" id="PTHR42743">
    <property type="entry name" value="AMINO-ACID AMINOTRANSFERASE"/>
    <property type="match status" value="1"/>
</dbReference>
<organism evidence="4 5">
    <name type="scientific">Candidatus Jacksonbacteria bacterium RIFCSPLOWO2_02_FULL_44_20</name>
    <dbReference type="NCBI Taxonomy" id="1798460"/>
    <lineage>
        <taxon>Bacteria</taxon>
        <taxon>Candidatus Jacksoniibacteriota</taxon>
    </lineage>
</organism>
<accession>A0A1G2AB83</accession>
<proteinExistence type="inferred from homology"/>
<dbReference type="InterPro" id="IPR036038">
    <property type="entry name" value="Aminotransferase-like"/>
</dbReference>
<dbReference type="GO" id="GO:0008652">
    <property type="term" value="P:amino acid biosynthetic process"/>
    <property type="evidence" value="ECO:0007669"/>
    <property type="project" value="UniProtKB-ARBA"/>
</dbReference>
<sequence>MDTFFSYARGSYVQTEQLALPFMDDILGTLRGYRIFTAARTVRGKVFHLDDHVNRLFDSAAEIYMEMPHTKEELKRVVEETVAKNNRETSGDLFVEILFSGGPADAIGVLPIGPAHLYIIVFPLKPRPESFYRDGISLAAYQYERQFPSVKLLNYVGGVIANQTVVKQHNAQDALFVSVSPPHYILEGTTFNFSLVSDGVLYTHPFDGAVLHGITLDITLKLAREKNILVKRERLPYEALRSADEAFITSVGRNIIPVIRVDDIVIGKGAPGAMTRSLMKAFEEYVAQY</sequence>
<dbReference type="FunFam" id="3.20.10.10:FF:000002">
    <property type="entry name" value="D-alanine aminotransferase"/>
    <property type="match status" value="1"/>
</dbReference>
<dbReference type="InterPro" id="IPR043131">
    <property type="entry name" value="BCAT-like_N"/>
</dbReference>
<gene>
    <name evidence="4" type="ORF">A3H61_00975</name>
</gene>
<dbReference type="PANTHER" id="PTHR42743:SF11">
    <property type="entry name" value="AMINODEOXYCHORISMATE LYASE"/>
    <property type="match status" value="1"/>
</dbReference>
<dbReference type="GO" id="GO:0046394">
    <property type="term" value="P:carboxylic acid biosynthetic process"/>
    <property type="evidence" value="ECO:0007669"/>
    <property type="project" value="UniProtKB-ARBA"/>
</dbReference>
<reference evidence="4 5" key="1">
    <citation type="journal article" date="2016" name="Nat. Commun.">
        <title>Thousands of microbial genomes shed light on interconnected biogeochemical processes in an aquifer system.</title>
        <authorList>
            <person name="Anantharaman K."/>
            <person name="Brown C.T."/>
            <person name="Hug L.A."/>
            <person name="Sharon I."/>
            <person name="Castelle C.J."/>
            <person name="Probst A.J."/>
            <person name="Thomas B.C."/>
            <person name="Singh A."/>
            <person name="Wilkins M.J."/>
            <person name="Karaoz U."/>
            <person name="Brodie E.L."/>
            <person name="Williams K.H."/>
            <person name="Hubbard S.S."/>
            <person name="Banfield J.F."/>
        </authorList>
    </citation>
    <scope>NUCLEOTIDE SEQUENCE [LARGE SCALE GENOMIC DNA]</scope>
</reference>
<protein>
    <recommendedName>
        <fullName evidence="6">Branched-chain amino acid aminotransferase</fullName>
    </recommendedName>
</protein>
<comment type="cofactor">
    <cofactor evidence="1">
        <name>pyridoxal 5'-phosphate</name>
        <dbReference type="ChEBI" id="CHEBI:597326"/>
    </cofactor>
</comment>
<dbReference type="InterPro" id="IPR001544">
    <property type="entry name" value="Aminotrans_IV"/>
</dbReference>
<dbReference type="Proteomes" id="UP000178315">
    <property type="component" value="Unassembled WGS sequence"/>
</dbReference>
<keyword evidence="3" id="KW-0663">Pyridoxal phosphate</keyword>
<evidence type="ECO:0008006" key="6">
    <source>
        <dbReference type="Google" id="ProtNLM"/>
    </source>
</evidence>
<dbReference type="InterPro" id="IPR050571">
    <property type="entry name" value="Class-IV_PLP-Dep_Aminotrnsfr"/>
</dbReference>
<dbReference type="Gene3D" id="3.30.470.10">
    <property type="match status" value="1"/>
</dbReference>
<evidence type="ECO:0000313" key="4">
    <source>
        <dbReference type="EMBL" id="OGY73290.1"/>
    </source>
</evidence>
<name>A0A1G2AB83_9BACT</name>
<dbReference type="EMBL" id="MHJU01000014">
    <property type="protein sequence ID" value="OGY73290.1"/>
    <property type="molecule type" value="Genomic_DNA"/>
</dbReference>
<dbReference type="Pfam" id="PF01063">
    <property type="entry name" value="Aminotran_4"/>
    <property type="match status" value="1"/>
</dbReference>
<evidence type="ECO:0000256" key="1">
    <source>
        <dbReference type="ARBA" id="ARBA00001933"/>
    </source>
</evidence>
<evidence type="ECO:0000313" key="5">
    <source>
        <dbReference type="Proteomes" id="UP000178315"/>
    </source>
</evidence>
<evidence type="ECO:0000256" key="3">
    <source>
        <dbReference type="ARBA" id="ARBA00022898"/>
    </source>
</evidence>
<comment type="similarity">
    <text evidence="2">Belongs to the class-IV pyridoxal-phosphate-dependent aminotransferase family.</text>
</comment>
<dbReference type="Gene3D" id="3.20.10.10">
    <property type="entry name" value="D-amino Acid Aminotransferase, subunit A, domain 2"/>
    <property type="match status" value="1"/>
</dbReference>
<dbReference type="SUPFAM" id="SSF56752">
    <property type="entry name" value="D-aminoacid aminotransferase-like PLP-dependent enzymes"/>
    <property type="match status" value="1"/>
</dbReference>
<dbReference type="AlphaFoldDB" id="A0A1G2AB83"/>
<evidence type="ECO:0000256" key="2">
    <source>
        <dbReference type="ARBA" id="ARBA00009320"/>
    </source>
</evidence>